<dbReference type="PROSITE" id="PS01075">
    <property type="entry name" value="ACETATE_KINASE_1"/>
    <property type="match status" value="1"/>
</dbReference>
<keyword evidence="10" id="KW-1185">Reference proteome</keyword>
<dbReference type="GO" id="GO:0008776">
    <property type="term" value="F:acetate kinase activity"/>
    <property type="evidence" value="ECO:0007669"/>
    <property type="project" value="UniProtKB-UniRule"/>
</dbReference>
<dbReference type="Proteomes" id="UP000189857">
    <property type="component" value="Unassembled WGS sequence"/>
</dbReference>
<evidence type="ECO:0000256" key="2">
    <source>
        <dbReference type="ARBA" id="ARBA00022490"/>
    </source>
</evidence>
<dbReference type="PROSITE" id="PS01076">
    <property type="entry name" value="ACETATE_KINASE_2"/>
    <property type="match status" value="1"/>
</dbReference>
<dbReference type="EC" id="2.7.2.1" evidence="7"/>
<evidence type="ECO:0000256" key="4">
    <source>
        <dbReference type="ARBA" id="ARBA00022741"/>
    </source>
</evidence>
<feature type="site" description="Transition state stabilizer" evidence="7">
    <location>
        <position position="179"/>
    </location>
</feature>
<dbReference type="SUPFAM" id="SSF53067">
    <property type="entry name" value="Actin-like ATPase domain"/>
    <property type="match status" value="2"/>
</dbReference>
<keyword evidence="3 7" id="KW-0808">Transferase</keyword>
<feature type="binding site" evidence="7">
    <location>
        <position position="90"/>
    </location>
    <ligand>
        <name>substrate</name>
    </ligand>
</feature>
<evidence type="ECO:0000256" key="6">
    <source>
        <dbReference type="ARBA" id="ARBA00022840"/>
    </source>
</evidence>
<protein>
    <recommendedName>
        <fullName evidence="7">Acetate kinase</fullName>
        <ecNumber evidence="7">2.7.2.1</ecNumber>
    </recommendedName>
    <alternativeName>
        <fullName evidence="7">Acetokinase</fullName>
    </alternativeName>
</protein>
<evidence type="ECO:0000256" key="3">
    <source>
        <dbReference type="ARBA" id="ARBA00022679"/>
    </source>
</evidence>
<feature type="site" description="Transition state stabilizer" evidence="7">
    <location>
        <position position="240"/>
    </location>
</feature>
<accession>A0A1T4PFB5</accession>
<evidence type="ECO:0000256" key="5">
    <source>
        <dbReference type="ARBA" id="ARBA00022777"/>
    </source>
</evidence>
<dbReference type="GO" id="GO:0006083">
    <property type="term" value="P:acetate metabolic process"/>
    <property type="evidence" value="ECO:0007669"/>
    <property type="project" value="TreeGrafter"/>
</dbReference>
<keyword evidence="5 7" id="KW-0418">Kinase</keyword>
<dbReference type="UniPathway" id="UPA00340">
    <property type="reaction ID" value="UER00458"/>
</dbReference>
<comment type="cofactor">
    <cofactor evidence="7">
        <name>Mg(2+)</name>
        <dbReference type="ChEBI" id="CHEBI:18420"/>
    </cofactor>
    <cofactor evidence="7">
        <name>Mn(2+)</name>
        <dbReference type="ChEBI" id="CHEBI:29035"/>
    </cofactor>
    <text evidence="7">Mg(2+). Can also accept Mn(2+).</text>
</comment>
<proteinExistence type="inferred from homology"/>
<dbReference type="PRINTS" id="PR00471">
    <property type="entry name" value="ACETATEKNASE"/>
</dbReference>
<feature type="binding site" evidence="7">
    <location>
        <begin position="207"/>
        <end position="211"/>
    </location>
    <ligand>
        <name>ATP</name>
        <dbReference type="ChEBI" id="CHEBI:30616"/>
    </ligand>
</feature>
<dbReference type="NCBIfam" id="TIGR00016">
    <property type="entry name" value="ackA"/>
    <property type="match status" value="1"/>
</dbReference>
<keyword evidence="2 7" id="KW-0963">Cytoplasm</keyword>
<feature type="binding site" evidence="7">
    <location>
        <position position="383"/>
    </location>
    <ligand>
        <name>Mg(2+)</name>
        <dbReference type="ChEBI" id="CHEBI:18420"/>
    </ligand>
</feature>
<dbReference type="OrthoDB" id="9802453at2"/>
<feature type="binding site" evidence="7">
    <location>
        <position position="7"/>
    </location>
    <ligand>
        <name>Mg(2+)</name>
        <dbReference type="ChEBI" id="CHEBI:18420"/>
    </ligand>
</feature>
<dbReference type="AlphaFoldDB" id="A0A1T4PFB5"/>
<comment type="catalytic activity">
    <reaction evidence="7">
        <text>acetate + ATP = acetyl phosphate + ADP</text>
        <dbReference type="Rhea" id="RHEA:11352"/>
        <dbReference type="ChEBI" id="CHEBI:22191"/>
        <dbReference type="ChEBI" id="CHEBI:30089"/>
        <dbReference type="ChEBI" id="CHEBI:30616"/>
        <dbReference type="ChEBI" id="CHEBI:456216"/>
        <dbReference type="EC" id="2.7.2.1"/>
    </reaction>
</comment>
<dbReference type="PANTHER" id="PTHR21060">
    <property type="entry name" value="ACETATE KINASE"/>
    <property type="match status" value="1"/>
</dbReference>
<dbReference type="GO" id="GO:0005524">
    <property type="term" value="F:ATP binding"/>
    <property type="evidence" value="ECO:0007669"/>
    <property type="project" value="UniProtKB-KW"/>
</dbReference>
<feature type="binding site" evidence="7">
    <location>
        <begin position="282"/>
        <end position="284"/>
    </location>
    <ligand>
        <name>ATP</name>
        <dbReference type="ChEBI" id="CHEBI:30616"/>
    </ligand>
</feature>
<dbReference type="Pfam" id="PF00871">
    <property type="entry name" value="Acetate_kinase"/>
    <property type="match status" value="1"/>
</dbReference>
<dbReference type="Gene3D" id="3.30.420.40">
    <property type="match status" value="2"/>
</dbReference>
<keyword evidence="7" id="KW-0479">Metal-binding</keyword>
<feature type="active site" description="Proton donor/acceptor" evidence="7">
    <location>
        <position position="147"/>
    </location>
</feature>
<sequence length="396" mass="42804">MKILVINAGSTTLKYQLIDSENESVIAKGLCERIGGTGQISYNKRDNTKGSETVELPDHGVALKLVIERMTDPNFGVISDLKEIDAVGHRVVHGGERFSSSVVVNDEVLADIEKCSDLAPLHNPANILGIKACMSLMPGVPNVAVFDTAFHQTMPEKAYMYGLPYEYYEKYKVRRYGFHGTSHSFVSKRVIELLGKPAEDTKVIVCHLGGGASISAVCGGKSVDTSMGMTPLEGILMGTRSGSIDPAIIEYIANKEGKNINEIMTILNKKSGLLGISGTSSDFRDIDDGYLKGDPRATIAFKAFCYQAAKIVGGYIAAMNGVDAIAFTAGIGEHDALAREEVLSYFGYLGIKVNKEVNDKCHDEALISTEDSKVKVYAVPTNEELAIARETVMLCK</sequence>
<organism evidence="9 10">
    <name type="scientific">Eubacterium ruminantium</name>
    <dbReference type="NCBI Taxonomy" id="42322"/>
    <lineage>
        <taxon>Bacteria</taxon>
        <taxon>Bacillati</taxon>
        <taxon>Bacillota</taxon>
        <taxon>Clostridia</taxon>
        <taxon>Eubacteriales</taxon>
        <taxon>Eubacteriaceae</taxon>
        <taxon>Eubacterium</taxon>
    </lineage>
</organism>
<dbReference type="InterPro" id="IPR043129">
    <property type="entry name" value="ATPase_NBD"/>
</dbReference>
<dbReference type="GO" id="GO:0005737">
    <property type="term" value="C:cytoplasm"/>
    <property type="evidence" value="ECO:0007669"/>
    <property type="project" value="UniProtKB-SubCell"/>
</dbReference>
<dbReference type="HAMAP" id="MF_00020">
    <property type="entry name" value="Acetate_kinase"/>
    <property type="match status" value="1"/>
</dbReference>
<reference evidence="9 10" key="1">
    <citation type="submission" date="2017-02" db="EMBL/GenBank/DDBJ databases">
        <authorList>
            <person name="Peterson S.W."/>
        </authorList>
    </citation>
    <scope>NUCLEOTIDE SEQUENCE [LARGE SCALE GENOMIC DNA]</scope>
    <source>
        <strain evidence="9 10">ATCC 17233</strain>
    </source>
</reference>
<evidence type="ECO:0000313" key="9">
    <source>
        <dbReference type="EMBL" id="SJZ89498.1"/>
    </source>
</evidence>
<dbReference type="InterPro" id="IPR004372">
    <property type="entry name" value="Ac/propionate_kinase"/>
</dbReference>
<evidence type="ECO:0000313" key="10">
    <source>
        <dbReference type="Proteomes" id="UP000189857"/>
    </source>
</evidence>
<evidence type="ECO:0000256" key="1">
    <source>
        <dbReference type="ARBA" id="ARBA00008748"/>
    </source>
</evidence>
<keyword evidence="7" id="KW-0460">Magnesium</keyword>
<feature type="binding site" evidence="7">
    <location>
        <begin position="330"/>
        <end position="334"/>
    </location>
    <ligand>
        <name>ATP</name>
        <dbReference type="ChEBI" id="CHEBI:30616"/>
    </ligand>
</feature>
<keyword evidence="4 7" id="KW-0547">Nucleotide-binding</keyword>
<dbReference type="InterPro" id="IPR023865">
    <property type="entry name" value="Aliphatic_acid_kinase_CS"/>
</dbReference>
<evidence type="ECO:0000256" key="7">
    <source>
        <dbReference type="HAMAP-Rule" id="MF_00020"/>
    </source>
</evidence>
<dbReference type="GO" id="GO:0000287">
    <property type="term" value="F:magnesium ion binding"/>
    <property type="evidence" value="ECO:0007669"/>
    <property type="project" value="UniProtKB-UniRule"/>
</dbReference>
<comment type="pathway">
    <text evidence="7">Metabolic intermediate biosynthesis; acetyl-CoA biosynthesis; acetyl-CoA from acetate: step 1/2.</text>
</comment>
<comment type="function">
    <text evidence="7">Catalyzes the formation of acetyl phosphate from acetate and ATP. Can also catalyze the reverse reaction.</text>
</comment>
<dbReference type="InterPro" id="IPR000890">
    <property type="entry name" value="Aliphatic_acid_kin_short-chain"/>
</dbReference>
<keyword evidence="6 7" id="KW-0067">ATP-binding</keyword>
<name>A0A1T4PFB5_9FIRM</name>
<dbReference type="GO" id="GO:0006085">
    <property type="term" value="P:acetyl-CoA biosynthetic process"/>
    <property type="evidence" value="ECO:0007669"/>
    <property type="project" value="UniProtKB-UniRule"/>
</dbReference>
<comment type="subunit">
    <text evidence="7">Homodimer.</text>
</comment>
<dbReference type="PIRSF" id="PIRSF000722">
    <property type="entry name" value="Acetate_prop_kin"/>
    <property type="match status" value="1"/>
</dbReference>
<comment type="similarity">
    <text evidence="1 7 8">Belongs to the acetokinase family.</text>
</comment>
<gene>
    <name evidence="7" type="primary">ackA</name>
    <name evidence="9" type="ORF">SAMN02745110_01957</name>
</gene>
<feature type="binding site" evidence="7">
    <location>
        <position position="14"/>
    </location>
    <ligand>
        <name>ATP</name>
        <dbReference type="ChEBI" id="CHEBI:30616"/>
    </ligand>
</feature>
<dbReference type="CDD" id="cd24010">
    <property type="entry name" value="ASKHA_NBD_AcK_PK"/>
    <property type="match status" value="1"/>
</dbReference>
<dbReference type="PANTHER" id="PTHR21060:SF15">
    <property type="entry name" value="ACETATE KINASE-RELATED"/>
    <property type="match status" value="1"/>
</dbReference>
<dbReference type="RefSeq" id="WP_078787769.1">
    <property type="nucleotide sequence ID" value="NZ_FMTO01000010.1"/>
</dbReference>
<evidence type="ECO:0000256" key="8">
    <source>
        <dbReference type="RuleBase" id="RU003835"/>
    </source>
</evidence>
<comment type="subcellular location">
    <subcellularLocation>
        <location evidence="7">Cytoplasm</location>
    </subcellularLocation>
</comment>
<dbReference type="EMBL" id="FUXA01000011">
    <property type="protein sequence ID" value="SJZ89498.1"/>
    <property type="molecule type" value="Genomic_DNA"/>
</dbReference>